<evidence type="ECO:0000256" key="1">
    <source>
        <dbReference type="ARBA" id="ARBA00004141"/>
    </source>
</evidence>
<dbReference type="OrthoDB" id="2661055at2"/>
<evidence type="ECO:0000256" key="5">
    <source>
        <dbReference type="ARBA" id="ARBA00022692"/>
    </source>
</evidence>
<keyword evidence="5 8" id="KW-0812">Transmembrane</keyword>
<keyword evidence="4" id="KW-0309">Germination</keyword>
<keyword evidence="7 8" id="KW-0472">Membrane</keyword>
<accession>A0A428N5D0</accession>
<feature type="transmembrane region" description="Helical" evidence="8">
    <location>
        <begin position="335"/>
        <end position="355"/>
    </location>
</feature>
<feature type="transmembrane region" description="Helical" evidence="8">
    <location>
        <begin position="271"/>
        <end position="293"/>
    </location>
</feature>
<feature type="transmembrane region" description="Helical" evidence="8">
    <location>
        <begin position="217"/>
        <end position="240"/>
    </location>
</feature>
<evidence type="ECO:0000256" key="3">
    <source>
        <dbReference type="ARBA" id="ARBA00022448"/>
    </source>
</evidence>
<comment type="similarity">
    <text evidence="2">Belongs to the amino acid-polyamine-organocation (APC) superfamily. Spore germination protein (SGP) (TC 2.A.3.9) family.</text>
</comment>
<dbReference type="GO" id="GO:0016020">
    <property type="term" value="C:membrane"/>
    <property type="evidence" value="ECO:0007669"/>
    <property type="project" value="UniProtKB-SubCell"/>
</dbReference>
<dbReference type="Gene3D" id="1.20.1740.10">
    <property type="entry name" value="Amino acid/polyamine transporter I"/>
    <property type="match status" value="1"/>
</dbReference>
<feature type="transmembrane region" description="Helical" evidence="8">
    <location>
        <begin position="12"/>
        <end position="30"/>
    </location>
</feature>
<proteinExistence type="inferred from homology"/>
<name>A0A428N5D0_9BACI</name>
<feature type="transmembrane region" description="Helical" evidence="8">
    <location>
        <begin position="146"/>
        <end position="164"/>
    </location>
</feature>
<gene>
    <name evidence="9" type="ORF">D7Z54_10200</name>
</gene>
<feature type="transmembrane region" description="Helical" evidence="8">
    <location>
        <begin position="305"/>
        <end position="323"/>
    </location>
</feature>
<dbReference type="EMBL" id="RBVX01000008">
    <property type="protein sequence ID" value="RSL33489.1"/>
    <property type="molecule type" value="Genomic_DNA"/>
</dbReference>
<feature type="transmembrane region" description="Helical" evidence="8">
    <location>
        <begin position="184"/>
        <end position="205"/>
    </location>
</feature>
<dbReference type="InterPro" id="IPR004761">
    <property type="entry name" value="Spore_GerAB"/>
</dbReference>
<comment type="caution">
    <text evidence="9">The sequence shown here is derived from an EMBL/GenBank/DDBJ whole genome shotgun (WGS) entry which is preliminary data.</text>
</comment>
<dbReference type="GO" id="GO:0009847">
    <property type="term" value="P:spore germination"/>
    <property type="evidence" value="ECO:0007669"/>
    <property type="project" value="InterPro"/>
</dbReference>
<dbReference type="PANTHER" id="PTHR34975:SF2">
    <property type="entry name" value="SPORE GERMINATION PROTEIN A2"/>
    <property type="match status" value="1"/>
</dbReference>
<feature type="transmembrane region" description="Helical" evidence="8">
    <location>
        <begin position="117"/>
        <end position="134"/>
    </location>
</feature>
<feature type="transmembrane region" description="Helical" evidence="8">
    <location>
        <begin position="42"/>
        <end position="63"/>
    </location>
</feature>
<comment type="subcellular location">
    <subcellularLocation>
        <location evidence="1">Membrane</location>
        <topology evidence="1">Multi-pass membrane protein</topology>
    </subcellularLocation>
</comment>
<organism evidence="9 10">
    <name type="scientific">Salibacterium salarium</name>
    <dbReference type="NCBI Taxonomy" id="284579"/>
    <lineage>
        <taxon>Bacteria</taxon>
        <taxon>Bacillati</taxon>
        <taxon>Bacillota</taxon>
        <taxon>Bacilli</taxon>
        <taxon>Bacillales</taxon>
        <taxon>Bacillaceae</taxon>
    </lineage>
</organism>
<keyword evidence="3" id="KW-0813">Transport</keyword>
<dbReference type="PANTHER" id="PTHR34975">
    <property type="entry name" value="SPORE GERMINATION PROTEIN A2"/>
    <property type="match status" value="1"/>
</dbReference>
<dbReference type="NCBIfam" id="TIGR00912">
    <property type="entry name" value="2A0309"/>
    <property type="match status" value="1"/>
</dbReference>
<reference evidence="9 10" key="1">
    <citation type="submission" date="2018-10" db="EMBL/GenBank/DDBJ databases">
        <title>Draft genome sequence of Bacillus salarius IM0101, isolated from a hypersaline soil in Inner Mongolia, China.</title>
        <authorList>
            <person name="Yamprayoonswat W."/>
            <person name="Boonvisut S."/>
            <person name="Jumpathong W."/>
            <person name="Sittihan S."/>
            <person name="Ruangsuj P."/>
            <person name="Wanthongcharoen S."/>
            <person name="Thongpramul N."/>
            <person name="Pimmason S."/>
            <person name="Yu B."/>
            <person name="Yasawong M."/>
        </authorList>
    </citation>
    <scope>NUCLEOTIDE SEQUENCE [LARGE SCALE GENOMIC DNA]</scope>
    <source>
        <strain evidence="9 10">IM0101</strain>
    </source>
</reference>
<dbReference type="Pfam" id="PF03845">
    <property type="entry name" value="Spore_permease"/>
    <property type="match status" value="1"/>
</dbReference>
<keyword evidence="10" id="KW-1185">Reference proteome</keyword>
<dbReference type="AlphaFoldDB" id="A0A428N5D0"/>
<evidence type="ECO:0000313" key="10">
    <source>
        <dbReference type="Proteomes" id="UP000275076"/>
    </source>
</evidence>
<evidence type="ECO:0000256" key="4">
    <source>
        <dbReference type="ARBA" id="ARBA00022544"/>
    </source>
</evidence>
<protein>
    <submittedName>
        <fullName evidence="9">Spore gernimation protein</fullName>
    </submittedName>
</protein>
<evidence type="ECO:0000313" key="9">
    <source>
        <dbReference type="EMBL" id="RSL33489.1"/>
    </source>
</evidence>
<evidence type="ECO:0000256" key="2">
    <source>
        <dbReference type="ARBA" id="ARBA00007998"/>
    </source>
</evidence>
<evidence type="ECO:0000256" key="6">
    <source>
        <dbReference type="ARBA" id="ARBA00022989"/>
    </source>
</evidence>
<dbReference type="Proteomes" id="UP000275076">
    <property type="component" value="Unassembled WGS sequence"/>
</dbReference>
<keyword evidence="6 8" id="KW-1133">Transmembrane helix</keyword>
<evidence type="ECO:0000256" key="7">
    <source>
        <dbReference type="ARBA" id="ARBA00023136"/>
    </source>
</evidence>
<evidence type="ECO:0000256" key="8">
    <source>
        <dbReference type="SAM" id="Phobius"/>
    </source>
</evidence>
<sequence length="363" mass="40528">MKLQHEITSVQTATILISTIIGVGVLNLPRTVVEAADTGGPFITLIGVIIAFISVMVITKLGLRFPDQSIIDYSEMIVGKWMSRLYGVVLISLFIMLTGITAREFGTVMSTSVLSETPIEVTVIVMLLLAAFFTRNNLTTFAYIHNFYVPAILITGVTITAVSMQHAEPLYLQPVFGSELNSEMFTGILSVAAIFQGAFIITIIIPYMQKPEQAKKAVFWGITTAGCFYIMVVIITLAVFGTEEIKTLFWPTLELARTISLPGNFLQRADVLFLTFWVVTVFTTIFSNYMFLVQALRQFFRLNDHKMLSFFLLPIIFGLSMVPENVLQLYGIVEVVTWFGLAVTILVPLFLLVMVKIQKRGEK</sequence>
<feature type="transmembrane region" description="Helical" evidence="8">
    <location>
        <begin position="84"/>
        <end position="102"/>
    </location>
</feature>